<accession>A9BB69</accession>
<organism evidence="1 2">
    <name type="scientific">Prochlorococcus marinus (strain MIT 9211)</name>
    <dbReference type="NCBI Taxonomy" id="93059"/>
    <lineage>
        <taxon>Bacteria</taxon>
        <taxon>Bacillati</taxon>
        <taxon>Cyanobacteriota</taxon>
        <taxon>Cyanophyceae</taxon>
        <taxon>Synechococcales</taxon>
        <taxon>Prochlorococcaceae</taxon>
        <taxon>Prochlorococcus</taxon>
    </lineage>
</organism>
<sequence>MRLTLGLIIILVVIYISIKHWKVLLNIKSIRIFQNVIKSRLEKRFLIEKLHNNYYNELLLSPELNIKINSSGNYDEQIEKTNLHRARLAKFGQSKMNGVTFFKGPKGGIYIYTKNGKKRYL</sequence>
<dbReference type="STRING" id="93059.P9211_11501"/>
<dbReference type="eggNOG" id="ENOG5031ZDT">
    <property type="taxonomic scope" value="Bacteria"/>
</dbReference>
<gene>
    <name evidence="1" type="ordered locus">P9211_11501</name>
</gene>
<dbReference type="Proteomes" id="UP000000788">
    <property type="component" value="Chromosome"/>
</dbReference>
<protein>
    <submittedName>
        <fullName evidence="1">Possible Borrelia lipoprotein</fullName>
    </submittedName>
</protein>
<dbReference type="HOGENOM" id="CLU_2035918_0_0_3"/>
<name>A9BB69_PROM4</name>
<evidence type="ECO:0000313" key="2">
    <source>
        <dbReference type="Proteomes" id="UP000000788"/>
    </source>
</evidence>
<reference evidence="1 2" key="1">
    <citation type="journal article" date="2007" name="PLoS Genet.">
        <title>Patterns and implications of gene gain and loss in the evolution of Prochlorococcus.</title>
        <authorList>
            <person name="Kettler G.C."/>
            <person name="Martiny A.C."/>
            <person name="Huang K."/>
            <person name="Zucker J."/>
            <person name="Coleman M.L."/>
            <person name="Rodrigue S."/>
            <person name="Chen F."/>
            <person name="Lapidus A."/>
            <person name="Ferriera S."/>
            <person name="Johnson J."/>
            <person name="Steglich C."/>
            <person name="Church G.M."/>
            <person name="Richardson P."/>
            <person name="Chisholm S.W."/>
        </authorList>
    </citation>
    <scope>NUCLEOTIDE SEQUENCE [LARGE SCALE GENOMIC DNA]</scope>
    <source>
        <strain evidence="2">MIT 9211</strain>
    </source>
</reference>
<evidence type="ECO:0000313" key="1">
    <source>
        <dbReference type="EMBL" id="ABX09081.1"/>
    </source>
</evidence>
<dbReference type="KEGG" id="pmj:P9211_11501"/>
<dbReference type="EMBL" id="CP000878">
    <property type="protein sequence ID" value="ABX09081.1"/>
    <property type="molecule type" value="Genomic_DNA"/>
</dbReference>
<proteinExistence type="predicted"/>
<keyword evidence="1" id="KW-0449">Lipoprotein</keyword>
<keyword evidence="2" id="KW-1185">Reference proteome</keyword>
<dbReference type="AlphaFoldDB" id="A9BB69"/>